<dbReference type="InterPro" id="IPR021109">
    <property type="entry name" value="Peptidase_aspartic_dom_sf"/>
</dbReference>
<dbReference type="Proteomes" id="UP000249555">
    <property type="component" value="Unassembled WGS sequence"/>
</dbReference>
<reference evidence="1 2" key="1">
    <citation type="submission" date="2017-08" db="EMBL/GenBank/DDBJ databases">
        <title>Infants hospitalized years apart are colonized by the same room-sourced microbial strains.</title>
        <authorList>
            <person name="Brooks B."/>
            <person name="Olm M.R."/>
            <person name="Firek B.A."/>
            <person name="Baker R."/>
            <person name="Thomas B.C."/>
            <person name="Morowitz M.J."/>
            <person name="Banfield J.F."/>
        </authorList>
    </citation>
    <scope>NUCLEOTIDE SEQUENCE [LARGE SCALE GENOMIC DNA]</scope>
    <source>
        <strain evidence="1">S2_018_000_R3_119</strain>
    </source>
</reference>
<evidence type="ECO:0008006" key="3">
    <source>
        <dbReference type="Google" id="ProtNLM"/>
    </source>
</evidence>
<protein>
    <recommendedName>
        <fullName evidence="3">PDZ domain-containing protein</fullName>
    </recommendedName>
</protein>
<dbReference type="Gene3D" id="2.30.42.10">
    <property type="match status" value="1"/>
</dbReference>
<dbReference type="SUPFAM" id="SSF50156">
    <property type="entry name" value="PDZ domain-like"/>
    <property type="match status" value="1"/>
</dbReference>
<sequence length="395" mass="41337">MDRRDVIRWLAVAGGGIAIDTIGVARAIAAEPGRVLVSKIELAGSRVVMAVMIGDAGPYLFAIDTGGFLSLIDNDLAKSLKLTPTGMTRASGVGGRTTVPVYLARDIVFGGGVRQNAVAFAGVDGFGFGSDVKGMLAAGILTTMDSDLDIEVGEWRTYPDGHPPRTGYYRIESAISDVASGSGPGAGSRHLYGSATVGGRGLRFLLDTGAPGGLSLDQPTARALGLWNDTQPYAPVRPRGIGGQAGIARIVRAAGFTFGGAQFDRPLVMLRGEGDTRPRINGIIGLQVLRQFNLSTDVRARALWVKRHTTADVSEERYGMSGLWIDRKGESMTVAAVGTGSPAAAADVKIGDRIVGEPFPAVIRKISGAPGTPVTLSVERDGMASDRTFVLKPFL</sequence>
<dbReference type="SUPFAM" id="SSF50630">
    <property type="entry name" value="Acid proteases"/>
    <property type="match status" value="2"/>
</dbReference>
<comment type="caution">
    <text evidence="1">The sequence shown here is derived from an EMBL/GenBank/DDBJ whole genome shotgun (WGS) entry which is preliminary data.</text>
</comment>
<dbReference type="EMBL" id="QFMX01000010">
    <property type="protein sequence ID" value="PZO72787.1"/>
    <property type="molecule type" value="Genomic_DNA"/>
</dbReference>
<dbReference type="Gene3D" id="2.40.70.10">
    <property type="entry name" value="Acid Proteases"/>
    <property type="match status" value="2"/>
</dbReference>
<dbReference type="AlphaFoldDB" id="A0A2W4YUP5"/>
<proteinExistence type="predicted"/>
<organism evidence="1 2">
    <name type="scientific">Sphingomonas taxi</name>
    <dbReference type="NCBI Taxonomy" id="1549858"/>
    <lineage>
        <taxon>Bacteria</taxon>
        <taxon>Pseudomonadati</taxon>
        <taxon>Pseudomonadota</taxon>
        <taxon>Alphaproteobacteria</taxon>
        <taxon>Sphingomonadales</taxon>
        <taxon>Sphingomonadaceae</taxon>
        <taxon>Sphingomonas</taxon>
    </lineage>
</organism>
<accession>A0A2W4YUP5</accession>
<evidence type="ECO:0000313" key="2">
    <source>
        <dbReference type="Proteomes" id="UP000249555"/>
    </source>
</evidence>
<dbReference type="Pfam" id="PF13650">
    <property type="entry name" value="Asp_protease_2"/>
    <property type="match status" value="2"/>
</dbReference>
<gene>
    <name evidence="1" type="ORF">DI640_11825</name>
</gene>
<name>A0A2W4YUP5_9SPHN</name>
<evidence type="ECO:0000313" key="1">
    <source>
        <dbReference type="EMBL" id="PZO72787.1"/>
    </source>
</evidence>
<dbReference type="InterPro" id="IPR036034">
    <property type="entry name" value="PDZ_sf"/>
</dbReference>